<feature type="domain" description="Big-1" evidence="3">
    <location>
        <begin position="466"/>
        <end position="559"/>
    </location>
</feature>
<evidence type="ECO:0000256" key="1">
    <source>
        <dbReference type="ARBA" id="ARBA00010116"/>
    </source>
</evidence>
<evidence type="ECO:0000313" key="5">
    <source>
        <dbReference type="Proteomes" id="UP001139290"/>
    </source>
</evidence>
<comment type="caution">
    <text evidence="4">The sequence shown here is derived from an EMBL/GenBank/DDBJ whole genome shotgun (WGS) entry which is preliminary data.</text>
</comment>
<proteinExistence type="inferred from homology"/>
<dbReference type="InterPro" id="IPR008964">
    <property type="entry name" value="Invasin/intimin_cell_adhesion"/>
</dbReference>
<dbReference type="Pfam" id="PF09134">
    <property type="entry name" value="Invasin_D3"/>
    <property type="match status" value="2"/>
</dbReference>
<dbReference type="Gene3D" id="2.60.40.10">
    <property type="entry name" value="Immunoglobulins"/>
    <property type="match status" value="5"/>
</dbReference>
<keyword evidence="2" id="KW-0732">Signal</keyword>
<feature type="non-terminal residue" evidence="4">
    <location>
        <position position="657"/>
    </location>
</feature>
<dbReference type="EMBL" id="JAJJVQ010000029">
    <property type="protein sequence ID" value="MCO5784675.1"/>
    <property type="molecule type" value="Genomic_DNA"/>
</dbReference>
<dbReference type="InterPro" id="IPR003344">
    <property type="entry name" value="Big_1_dom"/>
</dbReference>
<accession>A0ABT1BFN5</accession>
<feature type="chain" id="PRO_5046270221" evidence="2">
    <location>
        <begin position="25"/>
        <end position="657"/>
    </location>
</feature>
<feature type="signal peptide" evidence="2">
    <location>
        <begin position="1"/>
        <end position="24"/>
    </location>
</feature>
<evidence type="ECO:0000259" key="3">
    <source>
        <dbReference type="PROSITE" id="PS51127"/>
    </source>
</evidence>
<gene>
    <name evidence="4" type="ORF">LOD26_25805</name>
</gene>
<dbReference type="InterPro" id="IPR013783">
    <property type="entry name" value="Ig-like_fold"/>
</dbReference>
<dbReference type="Pfam" id="PF02369">
    <property type="entry name" value="Big_1"/>
    <property type="match status" value="2"/>
</dbReference>
<organism evidence="4 5">
    <name type="scientific">Citrobacter meridianamericanus</name>
    <dbReference type="NCBI Taxonomy" id="2894201"/>
    <lineage>
        <taxon>Bacteria</taxon>
        <taxon>Pseudomonadati</taxon>
        <taxon>Pseudomonadota</taxon>
        <taxon>Gammaproteobacteria</taxon>
        <taxon>Enterobacterales</taxon>
        <taxon>Enterobacteriaceae</taxon>
        <taxon>Citrobacter</taxon>
    </lineage>
</organism>
<dbReference type="PANTHER" id="PTHR39576">
    <property type="entry name" value="ATTACHING AND EFFACING PROTEIN HOMOLOG-RELATED-RELATED"/>
    <property type="match status" value="1"/>
</dbReference>
<evidence type="ECO:0000256" key="2">
    <source>
        <dbReference type="SAM" id="SignalP"/>
    </source>
</evidence>
<dbReference type="InterPro" id="IPR051715">
    <property type="entry name" value="Intimin-Invasin_domain"/>
</dbReference>
<keyword evidence="5" id="KW-1185">Reference proteome</keyword>
<dbReference type="PROSITE" id="PS51127">
    <property type="entry name" value="BIG1"/>
    <property type="match status" value="4"/>
</dbReference>
<dbReference type="Gene3D" id="2.60.40.2700">
    <property type="match status" value="1"/>
</dbReference>
<comment type="similarity">
    <text evidence="1">Belongs to the intimin/invasin family.</text>
</comment>
<evidence type="ECO:0000313" key="4">
    <source>
        <dbReference type="EMBL" id="MCO5784675.1"/>
    </source>
</evidence>
<dbReference type="InterPro" id="IPR015217">
    <property type="entry name" value="Invasin_dom_3"/>
</dbReference>
<reference evidence="4" key="1">
    <citation type="submission" date="2021-11" db="EMBL/GenBank/DDBJ databases">
        <title>Citrobacter meridianamericanus sp. nov. isolated from soil.</title>
        <authorList>
            <person name="Furlan J.P.R."/>
            <person name="Stehling E.G."/>
        </authorList>
    </citation>
    <scope>NUCLEOTIDE SEQUENCE</scope>
    <source>
        <strain evidence="4">BR102</strain>
    </source>
</reference>
<dbReference type="SUPFAM" id="SSF49373">
    <property type="entry name" value="Invasin/intimin cell-adhesion fragments"/>
    <property type="match status" value="5"/>
</dbReference>
<dbReference type="Proteomes" id="UP001139290">
    <property type="component" value="Unassembled WGS sequence"/>
</dbReference>
<name>A0ABT1BFN5_9ENTR</name>
<feature type="domain" description="Big-1" evidence="3">
    <location>
        <begin position="353"/>
        <end position="457"/>
    </location>
</feature>
<protein>
    <submittedName>
        <fullName evidence="4">Ig-like domain-containing protein</fullName>
    </submittedName>
</protein>
<dbReference type="InterPro" id="IPR017868">
    <property type="entry name" value="Filamin/ABP280_repeat-like"/>
</dbReference>
<dbReference type="PROSITE" id="PS50194">
    <property type="entry name" value="FILAMIN_REPEAT"/>
    <property type="match status" value="1"/>
</dbReference>
<sequence>MRNFVSLFCITLLALVMTVLPAFSAPGVSVQTAPVKGHAPVASAVKVIGPVTPVAGDVLHVSATFSDPDGDTESGSLTQWYYSDGTMIAAATGQDYVIQPADAGKQIQAGYTSKTDPAITDPDTGTEVKSAPTVLIMGKPDGTKSTFTRTSPATDTISADGSDKAVLTLTLKDSAGNPVSGITQRLSLLMDGADTVSLMVDDRGNGVYDFAVTGTEPGTVVFTPQMDGTDLTTTPATQTLVLTGDSTTAQIIDSALTVTQDNAVADDSATNQVQARVTDDAGRPVAGVSVSFSTVAPSHITTSSGVTDINGFATASLASPQSGPVAVTAKVTATGSQQSVNVTFKAGAPATVSSTLAVNNTSITANGGGTGGTSTVTLTLRDAKNNPVAGLTDVDFTLSNPAVAAGATLTTITETSAGSGVYTTTLSGITAGTVTVGASIGGAVFSATPATVDVTLTADLNTAVVSALMLDTPAGVAADNVTTQTLTATVKDAHGNLVSGATVNWSVTGGIATLTTPTSTTNASGVATMTVKDTRAETAVVMAKASAADTGQTTSPVFTLYPVVSAVTAGTNNSLADGVTQNTLTVQVQDLAGNALGNQAVTLNFAGTDLKTGPATLKTGVTALSSADTAVAVTTDASGRVALTATDIRADTITVSV</sequence>
<dbReference type="PANTHER" id="PTHR39576:SF1">
    <property type="entry name" value="INVASIN"/>
    <property type="match status" value="1"/>
</dbReference>
<dbReference type="RefSeq" id="WP_252839187.1">
    <property type="nucleotide sequence ID" value="NZ_JAJJVQ010000029.1"/>
</dbReference>
<dbReference type="SMART" id="SM00634">
    <property type="entry name" value="BID_1"/>
    <property type="match status" value="4"/>
</dbReference>
<feature type="domain" description="Big-1" evidence="3">
    <location>
        <begin position="564"/>
        <end position="657"/>
    </location>
</feature>
<feature type="domain" description="Big-1" evidence="3">
    <location>
        <begin position="253"/>
        <end position="345"/>
    </location>
</feature>